<evidence type="ECO:0000256" key="1">
    <source>
        <dbReference type="ARBA" id="ARBA00023015"/>
    </source>
</evidence>
<dbReference type="PROSITE" id="PS50977">
    <property type="entry name" value="HTH_TETR_2"/>
    <property type="match status" value="1"/>
</dbReference>
<keyword evidence="1" id="KW-0805">Transcription regulation</keyword>
<evidence type="ECO:0000256" key="4">
    <source>
        <dbReference type="PROSITE-ProRule" id="PRU00335"/>
    </source>
</evidence>
<dbReference type="GO" id="GO:0000976">
    <property type="term" value="F:transcription cis-regulatory region binding"/>
    <property type="evidence" value="ECO:0007669"/>
    <property type="project" value="TreeGrafter"/>
</dbReference>
<keyword evidence="7" id="KW-1185">Reference proteome</keyword>
<dbReference type="GO" id="GO:0003700">
    <property type="term" value="F:DNA-binding transcription factor activity"/>
    <property type="evidence" value="ECO:0007669"/>
    <property type="project" value="TreeGrafter"/>
</dbReference>
<organism evidence="6 7">
    <name type="scientific">Granulicella arctica</name>
    <dbReference type="NCBI Taxonomy" id="940613"/>
    <lineage>
        <taxon>Bacteria</taxon>
        <taxon>Pseudomonadati</taxon>
        <taxon>Acidobacteriota</taxon>
        <taxon>Terriglobia</taxon>
        <taxon>Terriglobales</taxon>
        <taxon>Acidobacteriaceae</taxon>
        <taxon>Granulicella</taxon>
    </lineage>
</organism>
<evidence type="ECO:0000313" key="6">
    <source>
        <dbReference type="EMBL" id="NYF80599.1"/>
    </source>
</evidence>
<keyword evidence="2 4" id="KW-0238">DNA-binding</keyword>
<dbReference type="InterPro" id="IPR009057">
    <property type="entry name" value="Homeodomain-like_sf"/>
</dbReference>
<dbReference type="InterPro" id="IPR050109">
    <property type="entry name" value="HTH-type_TetR-like_transc_reg"/>
</dbReference>
<gene>
    <name evidence="6" type="ORF">HDF17_002919</name>
</gene>
<reference evidence="6 7" key="1">
    <citation type="submission" date="2020-07" db="EMBL/GenBank/DDBJ databases">
        <title>Genomic Encyclopedia of Type Strains, Phase IV (KMG-V): Genome sequencing to study the core and pangenomes of soil and plant-associated prokaryotes.</title>
        <authorList>
            <person name="Whitman W."/>
        </authorList>
    </citation>
    <scope>NUCLEOTIDE SEQUENCE [LARGE SCALE GENOMIC DNA]</scope>
    <source>
        <strain evidence="6 7">X4EP2</strain>
    </source>
</reference>
<dbReference type="Gene3D" id="1.10.357.10">
    <property type="entry name" value="Tetracycline Repressor, domain 2"/>
    <property type="match status" value="1"/>
</dbReference>
<dbReference type="PANTHER" id="PTHR30055">
    <property type="entry name" value="HTH-TYPE TRANSCRIPTIONAL REGULATOR RUTR"/>
    <property type="match status" value="1"/>
</dbReference>
<accession>A0A7Y9PIM8</accession>
<dbReference type="Pfam" id="PF00440">
    <property type="entry name" value="TetR_N"/>
    <property type="match status" value="1"/>
</dbReference>
<sequence>MFREHGYEETTAAEIAAKAGVTERTFFRHFPDKREVLFDGDTAFIEALTTAVLNAPEALGPWDTLFFAFNTVKHMFVENRPFTEPRQHVIASSPALQERAAAKTRALIAAVESMLCARGLTVPQANLAAQMGMATLSHGVAAWFNDGSIDLGEHIVKAFQEARDLSSAKTAIAEEKLKESKPLRKSRTTLS</sequence>
<name>A0A7Y9PIM8_9BACT</name>
<dbReference type="AlphaFoldDB" id="A0A7Y9PIM8"/>
<feature type="domain" description="HTH tetR-type" evidence="5">
    <location>
        <begin position="1"/>
        <end position="48"/>
    </location>
</feature>
<dbReference type="EMBL" id="JACCCW010000002">
    <property type="protein sequence ID" value="NYF80599.1"/>
    <property type="molecule type" value="Genomic_DNA"/>
</dbReference>
<dbReference type="SUPFAM" id="SSF46689">
    <property type="entry name" value="Homeodomain-like"/>
    <property type="match status" value="1"/>
</dbReference>
<keyword evidence="3" id="KW-0804">Transcription</keyword>
<dbReference type="PROSITE" id="PS01081">
    <property type="entry name" value="HTH_TETR_1"/>
    <property type="match status" value="1"/>
</dbReference>
<evidence type="ECO:0000259" key="5">
    <source>
        <dbReference type="PROSITE" id="PS50977"/>
    </source>
</evidence>
<dbReference type="RefSeq" id="WP_218892172.1">
    <property type="nucleotide sequence ID" value="NZ_JACCCW010000002.1"/>
</dbReference>
<protein>
    <submittedName>
        <fullName evidence="6">AcrR family transcriptional regulator</fullName>
    </submittedName>
</protein>
<evidence type="ECO:0000313" key="7">
    <source>
        <dbReference type="Proteomes" id="UP000589520"/>
    </source>
</evidence>
<comment type="caution">
    <text evidence="6">The sequence shown here is derived from an EMBL/GenBank/DDBJ whole genome shotgun (WGS) entry which is preliminary data.</text>
</comment>
<dbReference type="InterPro" id="IPR001647">
    <property type="entry name" value="HTH_TetR"/>
</dbReference>
<proteinExistence type="predicted"/>
<feature type="DNA-binding region" description="H-T-H motif" evidence="4">
    <location>
        <begin position="11"/>
        <end position="30"/>
    </location>
</feature>
<evidence type="ECO:0000256" key="3">
    <source>
        <dbReference type="ARBA" id="ARBA00023163"/>
    </source>
</evidence>
<dbReference type="InterPro" id="IPR023772">
    <property type="entry name" value="DNA-bd_HTH_TetR-type_CS"/>
</dbReference>
<dbReference type="Proteomes" id="UP000589520">
    <property type="component" value="Unassembled WGS sequence"/>
</dbReference>
<dbReference type="PANTHER" id="PTHR30055:SF238">
    <property type="entry name" value="MYCOFACTOCIN BIOSYNTHESIS TRANSCRIPTIONAL REGULATOR MFTR-RELATED"/>
    <property type="match status" value="1"/>
</dbReference>
<evidence type="ECO:0000256" key="2">
    <source>
        <dbReference type="ARBA" id="ARBA00023125"/>
    </source>
</evidence>